<accession>A0ABP0JU29</accession>
<name>A0ABP0JU29_9DINO</name>
<feature type="non-terminal residue" evidence="1">
    <location>
        <position position="1"/>
    </location>
</feature>
<dbReference type="EMBL" id="CAXAMM010008546">
    <property type="protein sequence ID" value="CAK9017628.1"/>
    <property type="molecule type" value="Genomic_DNA"/>
</dbReference>
<evidence type="ECO:0000313" key="1">
    <source>
        <dbReference type="EMBL" id="CAK9017628.1"/>
    </source>
</evidence>
<reference evidence="1 2" key="1">
    <citation type="submission" date="2024-02" db="EMBL/GenBank/DDBJ databases">
        <authorList>
            <person name="Chen Y."/>
            <person name="Shah S."/>
            <person name="Dougan E. K."/>
            <person name="Thang M."/>
            <person name="Chan C."/>
        </authorList>
    </citation>
    <scope>NUCLEOTIDE SEQUENCE [LARGE SCALE GENOMIC DNA]</scope>
</reference>
<gene>
    <name evidence="1" type="ORF">SCF082_LOCUS13720</name>
</gene>
<keyword evidence="2" id="KW-1185">Reference proteome</keyword>
<comment type="caution">
    <text evidence="1">The sequence shown here is derived from an EMBL/GenBank/DDBJ whole genome shotgun (WGS) entry which is preliminary data.</text>
</comment>
<proteinExistence type="predicted"/>
<sequence length="143" mass="16168">VMCNATRSGRKAKTLPASILKDRCCLLDESETPERRRVHFSAQVTVSCIEKVQELDCSTGDTRKPFGRRTLARLRSLLSIFGCLHVRLRPAEPCLVEDDLRHEVPLNRNARLRTQSTPAIEVCWDTFINQDTPRVVMADGFGT</sequence>
<dbReference type="Proteomes" id="UP001642464">
    <property type="component" value="Unassembled WGS sequence"/>
</dbReference>
<protein>
    <submittedName>
        <fullName evidence="1">Uncharacterized protein</fullName>
    </submittedName>
</protein>
<organism evidence="1 2">
    <name type="scientific">Durusdinium trenchii</name>
    <dbReference type="NCBI Taxonomy" id="1381693"/>
    <lineage>
        <taxon>Eukaryota</taxon>
        <taxon>Sar</taxon>
        <taxon>Alveolata</taxon>
        <taxon>Dinophyceae</taxon>
        <taxon>Suessiales</taxon>
        <taxon>Symbiodiniaceae</taxon>
        <taxon>Durusdinium</taxon>
    </lineage>
</organism>
<evidence type="ECO:0000313" key="2">
    <source>
        <dbReference type="Proteomes" id="UP001642464"/>
    </source>
</evidence>